<evidence type="ECO:0000313" key="1">
    <source>
        <dbReference type="EMBL" id="MED6210944.1"/>
    </source>
</evidence>
<organism evidence="1 2">
    <name type="scientific">Stylosanthes scabra</name>
    <dbReference type="NCBI Taxonomy" id="79078"/>
    <lineage>
        <taxon>Eukaryota</taxon>
        <taxon>Viridiplantae</taxon>
        <taxon>Streptophyta</taxon>
        <taxon>Embryophyta</taxon>
        <taxon>Tracheophyta</taxon>
        <taxon>Spermatophyta</taxon>
        <taxon>Magnoliopsida</taxon>
        <taxon>eudicotyledons</taxon>
        <taxon>Gunneridae</taxon>
        <taxon>Pentapetalae</taxon>
        <taxon>rosids</taxon>
        <taxon>fabids</taxon>
        <taxon>Fabales</taxon>
        <taxon>Fabaceae</taxon>
        <taxon>Papilionoideae</taxon>
        <taxon>50 kb inversion clade</taxon>
        <taxon>dalbergioids sensu lato</taxon>
        <taxon>Dalbergieae</taxon>
        <taxon>Pterocarpus clade</taxon>
        <taxon>Stylosanthes</taxon>
    </lineage>
</organism>
<accession>A0ABU6YNT2</accession>
<protein>
    <submittedName>
        <fullName evidence="1">Uncharacterized protein</fullName>
    </submittedName>
</protein>
<reference evidence="1 2" key="1">
    <citation type="journal article" date="2023" name="Plants (Basel)">
        <title>Bridging the Gap: Combining Genomics and Transcriptomics Approaches to Understand Stylosanthes scabra, an Orphan Legume from the Brazilian Caatinga.</title>
        <authorList>
            <person name="Ferreira-Neto J.R.C."/>
            <person name="da Silva M.D."/>
            <person name="Binneck E."/>
            <person name="de Melo N.F."/>
            <person name="da Silva R.H."/>
            <person name="de Melo A.L.T.M."/>
            <person name="Pandolfi V."/>
            <person name="Bustamante F.O."/>
            <person name="Brasileiro-Vidal A.C."/>
            <person name="Benko-Iseppon A.M."/>
        </authorList>
    </citation>
    <scope>NUCLEOTIDE SEQUENCE [LARGE SCALE GENOMIC DNA]</scope>
    <source>
        <tissue evidence="1">Leaves</tissue>
    </source>
</reference>
<comment type="caution">
    <text evidence="1">The sequence shown here is derived from an EMBL/GenBank/DDBJ whole genome shotgun (WGS) entry which is preliminary data.</text>
</comment>
<gene>
    <name evidence="1" type="ORF">PIB30_068946</name>
</gene>
<proteinExistence type="predicted"/>
<dbReference type="Proteomes" id="UP001341840">
    <property type="component" value="Unassembled WGS sequence"/>
</dbReference>
<keyword evidence="2" id="KW-1185">Reference proteome</keyword>
<name>A0ABU6YNT2_9FABA</name>
<evidence type="ECO:0000313" key="2">
    <source>
        <dbReference type="Proteomes" id="UP001341840"/>
    </source>
</evidence>
<dbReference type="EMBL" id="JASCZI010242403">
    <property type="protein sequence ID" value="MED6210944.1"/>
    <property type="molecule type" value="Genomic_DNA"/>
</dbReference>
<sequence>MVVVKGVHFLVSPLIFEPINVLRVTLRESKRHKGAYEVNDPTHNSGLSDIVDDWGLRTNVPIHRALYTQYKGEKPPSIYMVKRKTVNGWGIERVVLGANEDQNAVSWLCLSRLSRWKKRKA</sequence>